<sequence>MIISSWSNYHSSADEVHTAVHEKRSTPSESTASNANILTDASTEKITNVESWIEAEKGKLRMGTSTGCADANFDDTNYSSPMPVIGLYIAGATLIWYERSKSCEIYELMEQLFVDMLNEFLIES</sequence>
<keyword evidence="3" id="KW-1185">Reference proteome</keyword>
<organism evidence="2 3">
    <name type="scientific">Stephania cephalantha</name>
    <dbReference type="NCBI Taxonomy" id="152367"/>
    <lineage>
        <taxon>Eukaryota</taxon>
        <taxon>Viridiplantae</taxon>
        <taxon>Streptophyta</taxon>
        <taxon>Embryophyta</taxon>
        <taxon>Tracheophyta</taxon>
        <taxon>Spermatophyta</taxon>
        <taxon>Magnoliopsida</taxon>
        <taxon>Ranunculales</taxon>
        <taxon>Menispermaceae</taxon>
        <taxon>Menispermoideae</taxon>
        <taxon>Cissampelideae</taxon>
        <taxon>Stephania</taxon>
    </lineage>
</organism>
<name>A0AAP0PHN3_9MAGN</name>
<evidence type="ECO:0000313" key="2">
    <source>
        <dbReference type="EMBL" id="KAK9141176.1"/>
    </source>
</evidence>
<dbReference type="Proteomes" id="UP001419268">
    <property type="component" value="Unassembled WGS sequence"/>
</dbReference>
<evidence type="ECO:0000313" key="3">
    <source>
        <dbReference type="Proteomes" id="UP001419268"/>
    </source>
</evidence>
<evidence type="ECO:0000256" key="1">
    <source>
        <dbReference type="SAM" id="MobiDB-lite"/>
    </source>
</evidence>
<dbReference type="EMBL" id="JBBNAG010000004">
    <property type="protein sequence ID" value="KAK9141176.1"/>
    <property type="molecule type" value="Genomic_DNA"/>
</dbReference>
<dbReference type="AlphaFoldDB" id="A0AAP0PHN3"/>
<gene>
    <name evidence="2" type="ORF">Scep_010857</name>
</gene>
<protein>
    <submittedName>
        <fullName evidence="2">Uncharacterized protein</fullName>
    </submittedName>
</protein>
<proteinExistence type="predicted"/>
<reference evidence="2 3" key="1">
    <citation type="submission" date="2024-01" db="EMBL/GenBank/DDBJ databases">
        <title>Genome assemblies of Stephania.</title>
        <authorList>
            <person name="Yang L."/>
        </authorList>
    </citation>
    <scope>NUCLEOTIDE SEQUENCE [LARGE SCALE GENOMIC DNA]</scope>
    <source>
        <strain evidence="2">JXDWG</strain>
        <tissue evidence="2">Leaf</tissue>
    </source>
</reference>
<comment type="caution">
    <text evidence="2">The sequence shown here is derived from an EMBL/GenBank/DDBJ whole genome shotgun (WGS) entry which is preliminary data.</text>
</comment>
<feature type="compositionally biased region" description="Polar residues" evidence="1">
    <location>
        <begin position="27"/>
        <end position="39"/>
    </location>
</feature>
<accession>A0AAP0PHN3</accession>
<feature type="compositionally biased region" description="Basic and acidic residues" evidence="1">
    <location>
        <begin position="17"/>
        <end position="26"/>
    </location>
</feature>
<feature type="region of interest" description="Disordered" evidence="1">
    <location>
        <begin position="17"/>
        <end position="39"/>
    </location>
</feature>